<dbReference type="Gene3D" id="3.40.50.1820">
    <property type="entry name" value="alpha/beta hydrolase"/>
    <property type="match status" value="1"/>
</dbReference>
<gene>
    <name evidence="3" type="ORF">QNI29_19895</name>
</gene>
<keyword evidence="1" id="KW-0812">Transmembrane</keyword>
<dbReference type="Proteomes" id="UP001236652">
    <property type="component" value="Chromosome"/>
</dbReference>
<keyword evidence="1" id="KW-1133">Transmembrane helix</keyword>
<evidence type="ECO:0000259" key="2">
    <source>
        <dbReference type="Pfam" id="PF00561"/>
    </source>
</evidence>
<feature type="domain" description="AB hydrolase-1" evidence="2">
    <location>
        <begin position="105"/>
        <end position="216"/>
    </location>
</feature>
<evidence type="ECO:0000313" key="3">
    <source>
        <dbReference type="EMBL" id="WIF97960.1"/>
    </source>
</evidence>
<dbReference type="InterPro" id="IPR000073">
    <property type="entry name" value="AB_hydrolase_1"/>
</dbReference>
<dbReference type="Pfam" id="PF00561">
    <property type="entry name" value="Abhydrolase_1"/>
    <property type="match status" value="1"/>
</dbReference>
<dbReference type="InterPro" id="IPR029058">
    <property type="entry name" value="AB_hydrolase_fold"/>
</dbReference>
<evidence type="ECO:0000256" key="1">
    <source>
        <dbReference type="SAM" id="Phobius"/>
    </source>
</evidence>
<feature type="transmembrane region" description="Helical" evidence="1">
    <location>
        <begin position="6"/>
        <end position="24"/>
    </location>
</feature>
<keyword evidence="3" id="KW-0378">Hydrolase</keyword>
<feature type="transmembrane region" description="Helical" evidence="1">
    <location>
        <begin position="29"/>
        <end position="50"/>
    </location>
</feature>
<dbReference type="EMBL" id="CP126446">
    <property type="protein sequence ID" value="WIF97960.1"/>
    <property type="molecule type" value="Genomic_DNA"/>
</dbReference>
<dbReference type="PANTHER" id="PTHR12277">
    <property type="entry name" value="ALPHA/BETA HYDROLASE DOMAIN-CONTAINING PROTEIN"/>
    <property type="match status" value="1"/>
</dbReference>
<feature type="transmembrane region" description="Helical" evidence="1">
    <location>
        <begin position="223"/>
        <end position="242"/>
    </location>
</feature>
<name>A0ABY8UZZ0_9BACI</name>
<sequence>MIIGKILYSAFALVLAIPFSRLIFGGSWLWYIGMDTTLILIYIIGFFMIYNHIFTSLNNDKMATATSNPQKEVGLNYRDIELTTPTGHPIKGWYIPSTQASVGNPVLIYSHGFGLSREQLGESSYEQFKYFAARGYSVITFEYPIGEREGAHKVTGGALESEDLATVVDYAKEMGHEFVGLIGYSYGGNTSLYYAVNKVTPLVDAIILDSSIVVTPSILARQLHVWSGLPVYISLPFLYLLWKRKMGFRKDDHPIQNVFKTSSDIPILFWHGTSDRDAFYEVIESVYSKQSHPLTQLRTVQDGEHVELHTKVGESVYNEQTLDWLTQLNTEKLKA</sequence>
<proteinExistence type="predicted"/>
<organism evidence="3 4">
    <name type="scientific">Pontibacillus chungwhensis</name>
    <dbReference type="NCBI Taxonomy" id="265426"/>
    <lineage>
        <taxon>Bacteria</taxon>
        <taxon>Bacillati</taxon>
        <taxon>Bacillota</taxon>
        <taxon>Bacilli</taxon>
        <taxon>Bacillales</taxon>
        <taxon>Bacillaceae</taxon>
        <taxon>Pontibacillus</taxon>
    </lineage>
</organism>
<keyword evidence="1" id="KW-0472">Membrane</keyword>
<reference evidence="3 4" key="1">
    <citation type="submission" date="2023-05" db="EMBL/GenBank/DDBJ databases">
        <title>Comparative genomics reveals the evidence of polycyclic aromatic hydrocarbons degradation in moderately halophilic genus Pontibacillus.</title>
        <authorList>
            <person name="Yang H."/>
            <person name="Qian Z."/>
        </authorList>
    </citation>
    <scope>NUCLEOTIDE SEQUENCE [LARGE SCALE GENOMIC DNA]</scope>
    <source>
        <strain evidence="4">HN14</strain>
    </source>
</reference>
<evidence type="ECO:0000313" key="4">
    <source>
        <dbReference type="Proteomes" id="UP001236652"/>
    </source>
</evidence>
<dbReference type="SUPFAM" id="SSF53474">
    <property type="entry name" value="alpha/beta-Hydrolases"/>
    <property type="match status" value="1"/>
</dbReference>
<dbReference type="RefSeq" id="WP_231417657.1">
    <property type="nucleotide sequence ID" value="NZ_CP126446.1"/>
</dbReference>
<keyword evidence="4" id="KW-1185">Reference proteome</keyword>
<dbReference type="GO" id="GO:0016787">
    <property type="term" value="F:hydrolase activity"/>
    <property type="evidence" value="ECO:0007669"/>
    <property type="project" value="UniProtKB-KW"/>
</dbReference>
<accession>A0ABY8UZZ0</accession>
<protein>
    <submittedName>
        <fullName evidence="3">Alpha/beta hydrolase</fullName>
    </submittedName>
</protein>